<dbReference type="EMBL" id="JAQMLA010000042">
    <property type="protein sequence ID" value="MDB8687592.1"/>
    <property type="molecule type" value="Genomic_DNA"/>
</dbReference>
<comment type="caution">
    <text evidence="2">The sequence shown here is derived from an EMBL/GenBank/DDBJ whole genome shotgun (WGS) entry which is preliminary data.</text>
</comment>
<reference evidence="2" key="1">
    <citation type="submission" date="2023-01" db="EMBL/GenBank/DDBJ databases">
        <title>Human gut microbiome strain richness.</title>
        <authorList>
            <person name="Chen-Liaw A."/>
        </authorList>
    </citation>
    <scope>NUCLEOTIDE SEQUENCE</scope>
    <source>
        <strain evidence="2">RTP21484st1_H11_RTP21484_190118</strain>
    </source>
</reference>
<sequence length="407" mass="48132">MMNVTEKSSFLENMNKMYEDREAIFEKREQEYQKQKKTLSVMLGQIQQEKDRLLQQAKEQESLQKELNEKQEMLQGWYDEEVQTQKTLEANKKEYEEEKEHFLVQSRMELELAKNEKIKAQQVKEAFEHQLSVVELLLNQQGEDGTKVIDFFHSFMEGQSTKETDEMGSENERLKSENLQLQEQNAGLAKQLEHLQEEKEMLEEENEELADATAHFEQERKKLLGLIVKLRKSGQKKEVQATKELSKEVPRETMDSVDWEEPAWNQVEVEREDQDNMAEEMVAQLEEQETVYEELTATVLQSYLQKNERRCEQMEIRHSEDCEQLHFAMNGLNYAFLFSSPAAFEVSAPRKNGRVLQKVLVKMNEKYPDVKFQYEDGSVYATGYFMNTIRPERLMERVHVISDCFKQ</sequence>
<evidence type="ECO:0000313" key="3">
    <source>
        <dbReference type="Proteomes" id="UP001212160"/>
    </source>
</evidence>
<protein>
    <submittedName>
        <fullName evidence="2">Uncharacterized protein</fullName>
    </submittedName>
</protein>
<accession>A0AAW6DHL3</accession>
<keyword evidence="1" id="KW-0175">Coiled coil</keyword>
<dbReference type="AlphaFoldDB" id="A0AAW6DHL3"/>
<dbReference type="Proteomes" id="UP001212160">
    <property type="component" value="Unassembled WGS sequence"/>
</dbReference>
<organism evidence="2 3">
    <name type="scientific">Mediterraneibacter gnavus</name>
    <name type="common">Ruminococcus gnavus</name>
    <dbReference type="NCBI Taxonomy" id="33038"/>
    <lineage>
        <taxon>Bacteria</taxon>
        <taxon>Bacillati</taxon>
        <taxon>Bacillota</taxon>
        <taxon>Clostridia</taxon>
        <taxon>Lachnospirales</taxon>
        <taxon>Lachnospiraceae</taxon>
        <taxon>Mediterraneibacter</taxon>
    </lineage>
</organism>
<gene>
    <name evidence="2" type="ORF">PNW85_13095</name>
</gene>
<evidence type="ECO:0000256" key="1">
    <source>
        <dbReference type="SAM" id="Coils"/>
    </source>
</evidence>
<evidence type="ECO:0000313" key="2">
    <source>
        <dbReference type="EMBL" id="MDB8687592.1"/>
    </source>
</evidence>
<proteinExistence type="predicted"/>
<name>A0AAW6DHL3_MEDGN</name>
<feature type="coiled-coil region" evidence="1">
    <location>
        <begin position="43"/>
        <end position="130"/>
    </location>
</feature>
<feature type="coiled-coil region" evidence="1">
    <location>
        <begin position="164"/>
        <end position="222"/>
    </location>
</feature>
<dbReference type="RefSeq" id="WP_272108016.1">
    <property type="nucleotide sequence ID" value="NZ_DAWDPA010000038.1"/>
</dbReference>